<dbReference type="Gene3D" id="3.40.630.30">
    <property type="match status" value="1"/>
</dbReference>
<dbReference type="InterPro" id="IPR000182">
    <property type="entry name" value="GNAT_dom"/>
</dbReference>
<dbReference type="Pfam" id="PF00583">
    <property type="entry name" value="Acetyltransf_1"/>
    <property type="match status" value="1"/>
</dbReference>
<dbReference type="SUPFAM" id="SSF55729">
    <property type="entry name" value="Acyl-CoA N-acyltransferases (Nat)"/>
    <property type="match status" value="1"/>
</dbReference>
<organism evidence="2 3">
    <name type="scientific">Metabacillus malikii</name>
    <dbReference type="NCBI Taxonomy" id="1504265"/>
    <lineage>
        <taxon>Bacteria</taxon>
        <taxon>Bacillati</taxon>
        <taxon>Bacillota</taxon>
        <taxon>Bacilli</taxon>
        <taxon>Bacillales</taxon>
        <taxon>Bacillaceae</taxon>
        <taxon>Metabacillus</taxon>
    </lineage>
</organism>
<proteinExistence type="predicted"/>
<name>A0ABT9ZCZ1_9BACI</name>
<dbReference type="Proteomes" id="UP001234495">
    <property type="component" value="Unassembled WGS sequence"/>
</dbReference>
<dbReference type="InterPro" id="IPR016181">
    <property type="entry name" value="Acyl_CoA_acyltransferase"/>
</dbReference>
<keyword evidence="3" id="KW-1185">Reference proteome</keyword>
<evidence type="ECO:0000313" key="3">
    <source>
        <dbReference type="Proteomes" id="UP001234495"/>
    </source>
</evidence>
<accession>A0ABT9ZCZ1</accession>
<sequence>MEITIKELNKHEITRIKEIDRSEEIGYKYVHNDGELEKVELNVHAPRWTPEIIQENINMLTPILDNEGHFLGAFHQEKLVGVAVLGGEFIGDNQDELQMAFLYTSNGYRRSGIGKQLMDKVSHLAKSKGAKKLYISAAETESAVSFYLHYGCKLAPKVNSELYALNPEDIHFIKEL</sequence>
<dbReference type="PROSITE" id="PS51186">
    <property type="entry name" value="GNAT"/>
    <property type="match status" value="1"/>
</dbReference>
<comment type="caution">
    <text evidence="2">The sequence shown here is derived from an EMBL/GenBank/DDBJ whole genome shotgun (WGS) entry which is preliminary data.</text>
</comment>
<evidence type="ECO:0000313" key="2">
    <source>
        <dbReference type="EMBL" id="MDQ0230127.1"/>
    </source>
</evidence>
<dbReference type="EMBL" id="JAUSUD010000004">
    <property type="protein sequence ID" value="MDQ0230127.1"/>
    <property type="molecule type" value="Genomic_DNA"/>
</dbReference>
<protein>
    <submittedName>
        <fullName evidence="2">Ribosomal protein S18 acetylase RimI-like enzyme</fullName>
    </submittedName>
</protein>
<feature type="domain" description="N-acetyltransferase" evidence="1">
    <location>
        <begin position="3"/>
        <end position="176"/>
    </location>
</feature>
<gene>
    <name evidence="2" type="ORF">J2S19_001379</name>
</gene>
<dbReference type="RefSeq" id="WP_307338967.1">
    <property type="nucleotide sequence ID" value="NZ_JAUSUD010000004.1"/>
</dbReference>
<evidence type="ECO:0000259" key="1">
    <source>
        <dbReference type="PROSITE" id="PS51186"/>
    </source>
</evidence>
<dbReference type="CDD" id="cd04301">
    <property type="entry name" value="NAT_SF"/>
    <property type="match status" value="1"/>
</dbReference>
<reference evidence="2 3" key="1">
    <citation type="submission" date="2023-07" db="EMBL/GenBank/DDBJ databases">
        <title>Genomic Encyclopedia of Type Strains, Phase IV (KMG-IV): sequencing the most valuable type-strain genomes for metagenomic binning, comparative biology and taxonomic classification.</title>
        <authorList>
            <person name="Goeker M."/>
        </authorList>
    </citation>
    <scope>NUCLEOTIDE SEQUENCE [LARGE SCALE GENOMIC DNA]</scope>
    <source>
        <strain evidence="2 3">DSM 29005</strain>
    </source>
</reference>